<dbReference type="AlphaFoldDB" id="A0A1N7QGB8"/>
<sequence>MENWEKWDLKYSIAEFVLPRLEAYKKEVENDNIMSIPLWIEDHNLPFILDQNREYSKEEIRLINKEWASILQKMISSFTTLLTPNNEISFEELQKIQNEGMQLFAKYYFNLWD</sequence>
<protein>
    <submittedName>
        <fullName evidence="1">Uncharacterized protein</fullName>
    </submittedName>
</protein>
<name>A0A1N7QGB8_9FLAO</name>
<dbReference type="STRING" id="373668.SAMN05421786_109177"/>
<evidence type="ECO:0000313" key="2">
    <source>
        <dbReference type="Proteomes" id="UP000186744"/>
    </source>
</evidence>
<keyword evidence="2" id="KW-1185">Reference proteome</keyword>
<accession>A0A1N7QGB8</accession>
<organism evidence="1 2">
    <name type="scientific">Chryseobacterium ureilyticum</name>
    <dbReference type="NCBI Taxonomy" id="373668"/>
    <lineage>
        <taxon>Bacteria</taxon>
        <taxon>Pseudomonadati</taxon>
        <taxon>Bacteroidota</taxon>
        <taxon>Flavobacteriia</taxon>
        <taxon>Flavobacteriales</taxon>
        <taxon>Weeksellaceae</taxon>
        <taxon>Chryseobacterium group</taxon>
        <taxon>Chryseobacterium</taxon>
    </lineage>
</organism>
<dbReference type="OrthoDB" id="1258293at2"/>
<evidence type="ECO:0000313" key="1">
    <source>
        <dbReference type="EMBL" id="SIT21866.1"/>
    </source>
</evidence>
<dbReference type="RefSeq" id="WP_076553641.1">
    <property type="nucleotide sequence ID" value="NZ_FTOL01000009.1"/>
</dbReference>
<gene>
    <name evidence="1" type="ORF">SAMN05421786_109177</name>
</gene>
<reference evidence="2" key="1">
    <citation type="submission" date="2017-01" db="EMBL/GenBank/DDBJ databases">
        <authorList>
            <person name="Varghese N."/>
            <person name="Submissions S."/>
        </authorList>
    </citation>
    <scope>NUCLEOTIDE SEQUENCE [LARGE SCALE GENOMIC DNA]</scope>
    <source>
        <strain evidence="2">DSM 18017</strain>
    </source>
</reference>
<dbReference type="EMBL" id="FTOL01000009">
    <property type="protein sequence ID" value="SIT21866.1"/>
    <property type="molecule type" value="Genomic_DNA"/>
</dbReference>
<proteinExistence type="predicted"/>
<dbReference type="Proteomes" id="UP000186744">
    <property type="component" value="Unassembled WGS sequence"/>
</dbReference>